<dbReference type="Gene3D" id="3.40.630.10">
    <property type="entry name" value="Zn peptidases"/>
    <property type="match status" value="1"/>
</dbReference>
<dbReference type="GeneID" id="111449906"/>
<dbReference type="RefSeq" id="XP_022945761.1">
    <property type="nucleotide sequence ID" value="XM_023089993.1"/>
</dbReference>
<keyword evidence="1" id="KW-1185">Reference proteome</keyword>
<dbReference type="SUPFAM" id="SSF53187">
    <property type="entry name" value="Zn-dependent exopeptidases"/>
    <property type="match status" value="1"/>
</dbReference>
<name>A0A6J1G1S9_CUCMO</name>
<protein>
    <submittedName>
        <fullName evidence="2">Uncharacterized protein LOC111449906</fullName>
    </submittedName>
</protein>
<evidence type="ECO:0000313" key="1">
    <source>
        <dbReference type="Proteomes" id="UP000504609"/>
    </source>
</evidence>
<gene>
    <name evidence="2" type="primary">LOC111449906</name>
</gene>
<dbReference type="KEGG" id="cmos:111449906"/>
<dbReference type="Proteomes" id="UP000504609">
    <property type="component" value="Unplaced"/>
</dbReference>
<dbReference type="AlphaFoldDB" id="A0A6J1G1S9"/>
<reference evidence="2" key="1">
    <citation type="submission" date="2025-08" db="UniProtKB">
        <authorList>
            <consortium name="RefSeq"/>
        </authorList>
    </citation>
    <scope>IDENTIFICATION</scope>
    <source>
        <tissue evidence="2">Young leaves</tissue>
    </source>
</reference>
<accession>A0A6J1G1S9</accession>
<evidence type="ECO:0000313" key="2">
    <source>
        <dbReference type="RefSeq" id="XP_022945761.1"/>
    </source>
</evidence>
<sequence length="129" mass="14844">MAGISRLQVHLLHSTPPALKSTSLLSMFPRFSRSTPRKIFTPRLLCSTPQSSSSEAGSSSSSVGDLLDYLNESWTQFHSTAESKRHLVAAGFHLLNEDEEWDLKTWWMLLFYTKYVLFGCHFRRRKSEF</sequence>
<organism evidence="1 2">
    <name type="scientific">Cucurbita moschata</name>
    <name type="common">Winter crookneck squash</name>
    <name type="synonym">Cucurbita pepo var. moschata</name>
    <dbReference type="NCBI Taxonomy" id="3662"/>
    <lineage>
        <taxon>Eukaryota</taxon>
        <taxon>Viridiplantae</taxon>
        <taxon>Streptophyta</taxon>
        <taxon>Embryophyta</taxon>
        <taxon>Tracheophyta</taxon>
        <taxon>Spermatophyta</taxon>
        <taxon>Magnoliopsida</taxon>
        <taxon>eudicotyledons</taxon>
        <taxon>Gunneridae</taxon>
        <taxon>Pentapetalae</taxon>
        <taxon>rosids</taxon>
        <taxon>fabids</taxon>
        <taxon>Cucurbitales</taxon>
        <taxon>Cucurbitaceae</taxon>
        <taxon>Cucurbiteae</taxon>
        <taxon>Cucurbita</taxon>
    </lineage>
</organism>
<proteinExistence type="predicted"/>